<evidence type="ECO:0000256" key="1">
    <source>
        <dbReference type="ARBA" id="ARBA00006754"/>
    </source>
</evidence>
<reference evidence="5" key="1">
    <citation type="submission" date="2020-09" db="EMBL/GenBank/DDBJ databases">
        <title>Hoyosella lacisalsi sp. nov., a halotolerant actinobacterium isolated from soil of Lake Gudzhirganskoe.</title>
        <authorList>
            <person name="Yang Q."/>
            <person name="Guo P.Y."/>
            <person name="Liu S.W."/>
            <person name="Li F.N."/>
            <person name="Sun C.H."/>
        </authorList>
    </citation>
    <scope>NUCLEOTIDE SEQUENCE</scope>
    <source>
        <strain evidence="5">G463</strain>
    </source>
</reference>
<dbReference type="InterPro" id="IPR041522">
    <property type="entry name" value="CdaR_GGDEF"/>
</dbReference>
<dbReference type="AlphaFoldDB" id="A0A927PKD1"/>
<dbReference type="PANTHER" id="PTHR33744:SF7">
    <property type="entry name" value="PUCR FAMILY TRANSCRIPTIONAL REGULATOR"/>
    <property type="match status" value="1"/>
</dbReference>
<dbReference type="Pfam" id="PF14361">
    <property type="entry name" value="RsbRD_N"/>
    <property type="match status" value="1"/>
</dbReference>
<comment type="similarity">
    <text evidence="1">Belongs to the CdaR family.</text>
</comment>
<dbReference type="Gene3D" id="1.10.10.2840">
    <property type="entry name" value="PucR C-terminal helix-turn-helix domain"/>
    <property type="match status" value="1"/>
</dbReference>
<dbReference type="Pfam" id="PF17853">
    <property type="entry name" value="GGDEF_2"/>
    <property type="match status" value="1"/>
</dbReference>
<organism evidence="5 6">
    <name type="scientific">Lolliginicoccus lacisalsi</name>
    <dbReference type="NCBI Taxonomy" id="2742202"/>
    <lineage>
        <taxon>Bacteria</taxon>
        <taxon>Bacillati</taxon>
        <taxon>Actinomycetota</taxon>
        <taxon>Actinomycetes</taxon>
        <taxon>Mycobacteriales</taxon>
        <taxon>Hoyosellaceae</taxon>
        <taxon>Lolliginicoccus</taxon>
    </lineage>
</organism>
<comment type="caution">
    <text evidence="5">The sequence shown here is derived from an EMBL/GenBank/DDBJ whole genome shotgun (WGS) entry which is preliminary data.</text>
</comment>
<protein>
    <submittedName>
        <fullName evidence="5">PucR family transcriptional regulator</fullName>
    </submittedName>
</protein>
<sequence length="414" mass="44997">MTSTARPPRVPSADNPLSDALLRRLKQYSGRLSTEAVKSMQEQLDFFADLDAEQRSTVHLLVQNAVSNFVDWMKDPDRDIWKTVDSFRVVPNDLARGVTLRQTVEMVRVAMEFFENYLSRITRNDQQLQALTVAVLRYRVEVGFAAAAVYATAAESRGAWDTRLEALVVDAVVRGDSDSSMLSRAATLNWEANAPATVIVGTPPPDSGVSAVSTVHAAAEKHRRSALSVVQGSTLVAIINGEVPVRGEFISDLLEAFSDSHVVIGPTAPSLSTAHTSWREANIALRAAPGWRMAPRPALASDLLPERALLGDAHAVRALNTQIVTPLAKAANSLSETLDVYLDAGGAVEACARALFVHPNTVRYRLKKIAEITGLEPNNPRDAYVLRVAESVGRLMRSDAEPLLQFPDITSVTL</sequence>
<evidence type="ECO:0000259" key="2">
    <source>
        <dbReference type="Pfam" id="PF13556"/>
    </source>
</evidence>
<feature type="domain" description="PucR C-terminal helix-turn-helix" evidence="2">
    <location>
        <begin position="334"/>
        <end position="389"/>
    </location>
</feature>
<keyword evidence="6" id="KW-1185">Reference proteome</keyword>
<evidence type="ECO:0000313" key="5">
    <source>
        <dbReference type="EMBL" id="MBD8505578.1"/>
    </source>
</evidence>
<feature type="domain" description="CdaR GGDEF-like" evidence="4">
    <location>
        <begin position="175"/>
        <end position="287"/>
    </location>
</feature>
<evidence type="ECO:0000259" key="3">
    <source>
        <dbReference type="Pfam" id="PF14361"/>
    </source>
</evidence>
<dbReference type="Pfam" id="PF13556">
    <property type="entry name" value="HTH_30"/>
    <property type="match status" value="1"/>
</dbReference>
<dbReference type="Proteomes" id="UP000642993">
    <property type="component" value="Unassembled WGS sequence"/>
</dbReference>
<name>A0A927PKD1_9ACTN</name>
<gene>
    <name evidence="5" type="ORF">HT102_03635</name>
</gene>
<dbReference type="InterPro" id="IPR025736">
    <property type="entry name" value="PucR_C-HTH_dom"/>
</dbReference>
<accession>A0A927PKD1</accession>
<feature type="domain" description="RsbT co-antagonist protein RsbRD N-terminal" evidence="3">
    <location>
        <begin position="31"/>
        <end position="161"/>
    </location>
</feature>
<dbReference type="RefSeq" id="WP_192038073.1">
    <property type="nucleotide sequence ID" value="NZ_JACYWE010000002.1"/>
</dbReference>
<evidence type="ECO:0000259" key="4">
    <source>
        <dbReference type="Pfam" id="PF17853"/>
    </source>
</evidence>
<proteinExistence type="inferred from homology"/>
<dbReference type="EMBL" id="JACYWE010000002">
    <property type="protein sequence ID" value="MBD8505578.1"/>
    <property type="molecule type" value="Genomic_DNA"/>
</dbReference>
<evidence type="ECO:0000313" key="6">
    <source>
        <dbReference type="Proteomes" id="UP000642993"/>
    </source>
</evidence>
<dbReference type="InterPro" id="IPR025751">
    <property type="entry name" value="RsbRD_N_dom"/>
</dbReference>
<dbReference type="PANTHER" id="PTHR33744">
    <property type="entry name" value="CARBOHYDRATE DIACID REGULATOR"/>
    <property type="match status" value="1"/>
</dbReference>
<dbReference type="InterPro" id="IPR051448">
    <property type="entry name" value="CdaR-like_regulators"/>
</dbReference>
<dbReference type="InterPro" id="IPR042070">
    <property type="entry name" value="PucR_C-HTH_sf"/>
</dbReference>